<reference evidence="8 9" key="1">
    <citation type="submission" date="2016-11" db="EMBL/GenBank/DDBJ databases">
        <authorList>
            <person name="Jaros S."/>
            <person name="Januszkiewicz K."/>
            <person name="Wedrychowicz H."/>
        </authorList>
    </citation>
    <scope>NUCLEOTIDE SEQUENCE [LARGE SCALE GENOMIC DNA]</scope>
    <source>
        <strain evidence="8 9">DSM 21864</strain>
    </source>
</reference>
<evidence type="ECO:0000256" key="6">
    <source>
        <dbReference type="SAM" id="Phobius"/>
    </source>
</evidence>
<evidence type="ECO:0000256" key="4">
    <source>
        <dbReference type="ARBA" id="ARBA00022989"/>
    </source>
</evidence>
<name>A0A1M6CK94_9CLOT</name>
<sequence length="88" mass="9356">MGNISILNTLVIIGIVIAGFLTVIIDDILPCIIAYSAVGTFIALEFLLLRAPDVAIAEGAVGAVLTPVIFLIALHKVKGKKEKKEEKK</sequence>
<keyword evidence="5 6" id="KW-0472">Membrane</keyword>
<gene>
    <name evidence="8" type="ORF">SAMN05444401_1144</name>
</gene>
<comment type="subcellular location">
    <subcellularLocation>
        <location evidence="1">Cell membrane</location>
        <topology evidence="1">Multi-pass membrane protein</topology>
    </subcellularLocation>
</comment>
<evidence type="ECO:0000313" key="8">
    <source>
        <dbReference type="EMBL" id="SHI61174.1"/>
    </source>
</evidence>
<evidence type="ECO:0000256" key="1">
    <source>
        <dbReference type="ARBA" id="ARBA00004651"/>
    </source>
</evidence>
<dbReference type="OrthoDB" id="7875411at2"/>
<evidence type="ECO:0000256" key="3">
    <source>
        <dbReference type="ARBA" id="ARBA00022692"/>
    </source>
</evidence>
<evidence type="ECO:0000256" key="2">
    <source>
        <dbReference type="ARBA" id="ARBA00022475"/>
    </source>
</evidence>
<dbReference type="GO" id="GO:0005886">
    <property type="term" value="C:plasma membrane"/>
    <property type="evidence" value="ECO:0007669"/>
    <property type="project" value="UniProtKB-SubCell"/>
</dbReference>
<organism evidence="8 9">
    <name type="scientific">Clostridium amylolyticum</name>
    <dbReference type="NCBI Taxonomy" id="1121298"/>
    <lineage>
        <taxon>Bacteria</taxon>
        <taxon>Bacillati</taxon>
        <taxon>Bacillota</taxon>
        <taxon>Clostridia</taxon>
        <taxon>Eubacteriales</taxon>
        <taxon>Clostridiaceae</taxon>
        <taxon>Clostridium</taxon>
    </lineage>
</organism>
<keyword evidence="4 6" id="KW-1133">Transmembrane helix</keyword>
<evidence type="ECO:0000256" key="5">
    <source>
        <dbReference type="ARBA" id="ARBA00023136"/>
    </source>
</evidence>
<dbReference type="STRING" id="1121298.SAMN05444401_1144"/>
<keyword evidence="3 6" id="KW-0812">Transmembrane</keyword>
<dbReference type="InterPro" id="IPR025383">
    <property type="entry name" value="MrpA_C/MbhD"/>
</dbReference>
<evidence type="ECO:0000313" key="9">
    <source>
        <dbReference type="Proteomes" id="UP000184080"/>
    </source>
</evidence>
<feature type="transmembrane region" description="Helical" evidence="6">
    <location>
        <begin position="55"/>
        <end position="74"/>
    </location>
</feature>
<dbReference type="EMBL" id="FQZO01000001">
    <property type="protein sequence ID" value="SHI61174.1"/>
    <property type="molecule type" value="Genomic_DNA"/>
</dbReference>
<protein>
    <submittedName>
        <fullName evidence="8">Membrane bound hydrogenase subunit mbhD</fullName>
    </submittedName>
</protein>
<dbReference type="AlphaFoldDB" id="A0A1M6CK94"/>
<feature type="transmembrane region" description="Helical" evidence="6">
    <location>
        <begin position="32"/>
        <end position="49"/>
    </location>
</feature>
<keyword evidence="2" id="KW-1003">Cell membrane</keyword>
<accession>A0A1M6CK94</accession>
<evidence type="ECO:0000259" key="7">
    <source>
        <dbReference type="Pfam" id="PF13244"/>
    </source>
</evidence>
<dbReference type="Pfam" id="PF13244">
    <property type="entry name" value="MbhD"/>
    <property type="match status" value="1"/>
</dbReference>
<proteinExistence type="predicted"/>
<keyword evidence="9" id="KW-1185">Reference proteome</keyword>
<dbReference type="Proteomes" id="UP000184080">
    <property type="component" value="Unassembled WGS sequence"/>
</dbReference>
<feature type="transmembrane region" description="Helical" evidence="6">
    <location>
        <begin position="6"/>
        <end position="25"/>
    </location>
</feature>
<dbReference type="RefSeq" id="WP_073004467.1">
    <property type="nucleotide sequence ID" value="NZ_FQZO01000001.1"/>
</dbReference>
<feature type="domain" description="MrpA C-terminal/MbhD" evidence="7">
    <location>
        <begin position="14"/>
        <end position="77"/>
    </location>
</feature>